<comment type="caution">
    <text evidence="1">The sequence shown here is derived from an EMBL/GenBank/DDBJ whole genome shotgun (WGS) entry which is preliminary data.</text>
</comment>
<evidence type="ECO:0000313" key="1">
    <source>
        <dbReference type="EMBL" id="KAJ5367942.1"/>
    </source>
</evidence>
<protein>
    <submittedName>
        <fullName evidence="1">Uncharacterized protein</fullName>
    </submittedName>
</protein>
<organism evidence="1 2">
    <name type="scientific">Penicillium cataractarum</name>
    <dbReference type="NCBI Taxonomy" id="2100454"/>
    <lineage>
        <taxon>Eukaryota</taxon>
        <taxon>Fungi</taxon>
        <taxon>Dikarya</taxon>
        <taxon>Ascomycota</taxon>
        <taxon>Pezizomycotina</taxon>
        <taxon>Eurotiomycetes</taxon>
        <taxon>Eurotiomycetidae</taxon>
        <taxon>Eurotiales</taxon>
        <taxon>Aspergillaceae</taxon>
        <taxon>Penicillium</taxon>
    </lineage>
</organism>
<dbReference type="AlphaFoldDB" id="A0A9W9RWX5"/>
<sequence length="90" mass="9707">MPRPPAIGSATSPAGLVDAVDFFSSQERRRSAICVTPASCFPYIKLTSPLEVAVSSCHPFDASVPDHLRCHELGAAIGFGRVRLYLLKIH</sequence>
<reference evidence="1" key="1">
    <citation type="submission" date="2022-11" db="EMBL/GenBank/DDBJ databases">
        <authorList>
            <person name="Petersen C."/>
        </authorList>
    </citation>
    <scope>NUCLEOTIDE SEQUENCE</scope>
    <source>
        <strain evidence="1">IBT 29864</strain>
    </source>
</reference>
<accession>A0A9W9RWX5</accession>
<proteinExistence type="predicted"/>
<gene>
    <name evidence="1" type="ORF">N7496_007702</name>
</gene>
<name>A0A9W9RWX5_9EURO</name>
<dbReference type="GeneID" id="81439800"/>
<dbReference type="Proteomes" id="UP001147782">
    <property type="component" value="Unassembled WGS sequence"/>
</dbReference>
<evidence type="ECO:0000313" key="2">
    <source>
        <dbReference type="Proteomes" id="UP001147782"/>
    </source>
</evidence>
<keyword evidence="2" id="KW-1185">Reference proteome</keyword>
<dbReference type="EMBL" id="JAPZBS010000007">
    <property type="protein sequence ID" value="KAJ5367942.1"/>
    <property type="molecule type" value="Genomic_DNA"/>
</dbReference>
<reference evidence="1" key="2">
    <citation type="journal article" date="2023" name="IMA Fungus">
        <title>Comparative genomic study of the Penicillium genus elucidates a diverse pangenome and 15 lateral gene transfer events.</title>
        <authorList>
            <person name="Petersen C."/>
            <person name="Sorensen T."/>
            <person name="Nielsen M.R."/>
            <person name="Sondergaard T.E."/>
            <person name="Sorensen J.L."/>
            <person name="Fitzpatrick D.A."/>
            <person name="Frisvad J.C."/>
            <person name="Nielsen K.L."/>
        </authorList>
    </citation>
    <scope>NUCLEOTIDE SEQUENCE</scope>
    <source>
        <strain evidence="1">IBT 29864</strain>
    </source>
</reference>
<dbReference type="RefSeq" id="XP_056552684.1">
    <property type="nucleotide sequence ID" value="XM_056700621.1"/>
</dbReference>